<dbReference type="SUPFAM" id="SSF81606">
    <property type="entry name" value="PP2C-like"/>
    <property type="match status" value="1"/>
</dbReference>
<protein>
    <submittedName>
        <fullName evidence="2">ATP-binding protein/SpoIIE family protein phosphatase</fullName>
    </submittedName>
</protein>
<organism evidence="2">
    <name type="scientific">Roseihalotalea indica</name>
    <dbReference type="NCBI Taxonomy" id="2867963"/>
    <lineage>
        <taxon>Bacteria</taxon>
        <taxon>Pseudomonadati</taxon>
        <taxon>Bacteroidota</taxon>
        <taxon>Cytophagia</taxon>
        <taxon>Cytophagales</taxon>
        <taxon>Catalimonadaceae</taxon>
        <taxon>Roseihalotalea</taxon>
    </lineage>
</organism>
<evidence type="ECO:0000313" key="2">
    <source>
        <dbReference type="EMBL" id="WKN37389.1"/>
    </source>
</evidence>
<reference evidence="2" key="2">
    <citation type="journal article" date="2024" name="Antonie Van Leeuwenhoek">
        <title>Roseihalotalea indica gen. nov., sp. nov., a halophilic Bacteroidetes from mesopelagic Southwest Indian Ocean with higher carbohydrate metabolic potential.</title>
        <authorList>
            <person name="Chen B."/>
            <person name="Zhang M."/>
            <person name="Lin D."/>
            <person name="Ye J."/>
            <person name="Tang K."/>
        </authorList>
    </citation>
    <scope>NUCLEOTIDE SEQUENCE</scope>
    <source>
        <strain evidence="2">TK19036</strain>
    </source>
</reference>
<dbReference type="CDD" id="cd16934">
    <property type="entry name" value="HATPase_RsbT-like"/>
    <property type="match status" value="1"/>
</dbReference>
<dbReference type="InterPro" id="IPR036890">
    <property type="entry name" value="HATPase_C_sf"/>
</dbReference>
<keyword evidence="2" id="KW-0067">ATP-binding</keyword>
<dbReference type="GO" id="GO:0005524">
    <property type="term" value="F:ATP binding"/>
    <property type="evidence" value="ECO:0007669"/>
    <property type="project" value="UniProtKB-KW"/>
</dbReference>
<gene>
    <name evidence="2" type="ORF">K4G66_01535</name>
</gene>
<dbReference type="AlphaFoldDB" id="A0AA49JGJ7"/>
<dbReference type="PANTHER" id="PTHR35801:SF1">
    <property type="entry name" value="PHOSPHOSERINE PHOSPHATASE RSBX"/>
    <property type="match status" value="1"/>
</dbReference>
<dbReference type="SMART" id="SM00331">
    <property type="entry name" value="PP2C_SIG"/>
    <property type="match status" value="1"/>
</dbReference>
<feature type="domain" description="PPM-type phosphatase" evidence="1">
    <location>
        <begin position="152"/>
        <end position="346"/>
    </location>
</feature>
<dbReference type="PANTHER" id="PTHR35801">
    <property type="entry name" value="PHOSPHOSERINE PHOSPHATASE RSBX"/>
    <property type="match status" value="1"/>
</dbReference>
<dbReference type="Gene3D" id="3.60.40.10">
    <property type="entry name" value="PPM-type phosphatase domain"/>
    <property type="match status" value="1"/>
</dbReference>
<dbReference type="EMBL" id="CP120682">
    <property type="protein sequence ID" value="WKN37389.1"/>
    <property type="molecule type" value="Genomic_DNA"/>
</dbReference>
<dbReference type="InterPro" id="IPR039248">
    <property type="entry name" value="Ptase_RsbX"/>
</dbReference>
<accession>A0AA49JGJ7</accession>
<proteinExistence type="predicted"/>
<keyword evidence="2" id="KW-0547">Nucleotide-binding</keyword>
<dbReference type="InterPro" id="IPR001932">
    <property type="entry name" value="PPM-type_phosphatase-like_dom"/>
</dbReference>
<dbReference type="InterPro" id="IPR036457">
    <property type="entry name" value="PPM-type-like_dom_sf"/>
</dbReference>
<sequence length="351" mass="38852">MEQPLPLSVGENNAEAHISYRFDERSFLSLIKRDIAKKARSLGFSAERIGNLDIIISELSSNLLKFGDRKREFLWRSVQQQGQTGIEMIAIDKGPGIAHLYQALQDGYSTSGTAGEGLGAIKRLANFFDVYSQPNRGTVVLCRCFAKKNGISRHLTVGAICVAKPGEQECGDGYQIIYIPEKNIFQIVLLDGLGHGHEAFQATQSALQQYEKIVGRKPAFILEQIHQTTQKTRGAVGLVISLDTRQQKVAYSGVGNISGKITAWEKPTSLVSSNGTLGLNASRIQEREVSWQRGQLLIMHSDGILSRSDITQYPQIEKHDPTVLAACLYRDFSRNNDDATVIVSKYPKLNE</sequence>
<dbReference type="Gene3D" id="3.30.565.10">
    <property type="entry name" value="Histidine kinase-like ATPase, C-terminal domain"/>
    <property type="match status" value="1"/>
</dbReference>
<dbReference type="SUPFAM" id="SSF55874">
    <property type="entry name" value="ATPase domain of HSP90 chaperone/DNA topoisomerase II/histidine kinase"/>
    <property type="match status" value="1"/>
</dbReference>
<reference evidence="2" key="1">
    <citation type="journal article" date="2023" name="Comput. Struct. Biotechnol. J.">
        <title>Discovery of a novel marine Bacteroidetes with a rich repertoire of carbohydrate-active enzymes.</title>
        <authorList>
            <person name="Chen B."/>
            <person name="Liu G."/>
            <person name="Chen Q."/>
            <person name="Wang H."/>
            <person name="Liu L."/>
            <person name="Tang K."/>
        </authorList>
    </citation>
    <scope>NUCLEOTIDE SEQUENCE</scope>
    <source>
        <strain evidence="2">TK19036</strain>
    </source>
</reference>
<name>A0AA49JGJ7_9BACT</name>
<dbReference type="Pfam" id="PF07228">
    <property type="entry name" value="SpoIIE"/>
    <property type="match status" value="1"/>
</dbReference>
<evidence type="ECO:0000259" key="1">
    <source>
        <dbReference type="SMART" id="SM00331"/>
    </source>
</evidence>